<comment type="caution">
    <text evidence="2">The sequence shown here is derived from an EMBL/GenBank/DDBJ whole genome shotgun (WGS) entry which is preliminary data.</text>
</comment>
<gene>
    <name evidence="3" type="ORF">L6637_33655</name>
    <name evidence="2" type="ORF">L6654_25845</name>
</gene>
<sequence>MTIDISCEDFMIEARTKARSSQHTADDTQRLGIAAALVLAVVTALGVHALASAPAIREAAQAELARVIADEDRDVCGQFGLRPGTTAFVACSRELANVRQKQSDRDQAAAAGIL</sequence>
<name>A0A9X1RGA4_9BRAD</name>
<organism evidence="2 5">
    <name type="scientific">Bradyrhizobium zhengyangense</name>
    <dbReference type="NCBI Taxonomy" id="2911009"/>
    <lineage>
        <taxon>Bacteria</taxon>
        <taxon>Pseudomonadati</taxon>
        <taxon>Pseudomonadota</taxon>
        <taxon>Alphaproteobacteria</taxon>
        <taxon>Hyphomicrobiales</taxon>
        <taxon>Nitrobacteraceae</taxon>
        <taxon>Bradyrhizobium</taxon>
    </lineage>
</organism>
<keyword evidence="4" id="KW-1185">Reference proteome</keyword>
<evidence type="ECO:0000313" key="4">
    <source>
        <dbReference type="Proteomes" id="UP001139012"/>
    </source>
</evidence>
<keyword evidence="1" id="KW-0812">Transmembrane</keyword>
<accession>A0A9X1RGA4</accession>
<dbReference type="Proteomes" id="UP001139012">
    <property type="component" value="Unassembled WGS sequence"/>
</dbReference>
<dbReference type="EMBL" id="JAKLTY010000018">
    <property type="protein sequence ID" value="MCG2630054.1"/>
    <property type="molecule type" value="Genomic_DNA"/>
</dbReference>
<feature type="transmembrane region" description="Helical" evidence="1">
    <location>
        <begin position="31"/>
        <end position="51"/>
    </location>
</feature>
<evidence type="ECO:0000313" key="5">
    <source>
        <dbReference type="Proteomes" id="UP001139054"/>
    </source>
</evidence>
<reference evidence="2" key="1">
    <citation type="submission" date="2022-01" db="EMBL/GenBank/DDBJ databases">
        <title>Genome sequnece data of strain Bradyrhizobium sp. nov.</title>
        <authorList>
            <person name="Zhang J."/>
        </authorList>
    </citation>
    <scope>NUCLEOTIDE SEQUENCE</scope>
    <source>
        <strain evidence="3">WYCCWR 12774</strain>
        <strain evidence="2">WYCCWR 13023</strain>
    </source>
</reference>
<keyword evidence="1" id="KW-0472">Membrane</keyword>
<dbReference type="Proteomes" id="UP001139054">
    <property type="component" value="Unassembled WGS sequence"/>
</dbReference>
<dbReference type="EMBL" id="JAKLUA010000017">
    <property type="protein sequence ID" value="MCG2671902.1"/>
    <property type="molecule type" value="Genomic_DNA"/>
</dbReference>
<evidence type="ECO:0000313" key="2">
    <source>
        <dbReference type="EMBL" id="MCG2630054.1"/>
    </source>
</evidence>
<proteinExistence type="predicted"/>
<keyword evidence="1" id="KW-1133">Transmembrane helix</keyword>
<evidence type="ECO:0000313" key="3">
    <source>
        <dbReference type="EMBL" id="MCG2671902.1"/>
    </source>
</evidence>
<protein>
    <submittedName>
        <fullName evidence="2">Uncharacterized protein</fullName>
    </submittedName>
</protein>
<evidence type="ECO:0000256" key="1">
    <source>
        <dbReference type="SAM" id="Phobius"/>
    </source>
</evidence>
<dbReference type="RefSeq" id="WP_237873289.1">
    <property type="nucleotide sequence ID" value="NZ_JAKLTY010000018.1"/>
</dbReference>
<dbReference type="AlphaFoldDB" id="A0A9X1RGA4"/>